<proteinExistence type="predicted"/>
<dbReference type="WBParaSite" id="DME_0000980201-mRNA-1">
    <property type="protein sequence ID" value="DME_0000980201-mRNA-1"/>
    <property type="gene ID" value="DME_0000980201"/>
</dbReference>
<gene>
    <name evidence="2" type="ORF">DME_LOCUS3398</name>
</gene>
<evidence type="ECO:0000313" key="4">
    <source>
        <dbReference type="Proteomes" id="UP000274756"/>
    </source>
</evidence>
<feature type="transmembrane region" description="Helical" evidence="1">
    <location>
        <begin position="101"/>
        <end position="121"/>
    </location>
</feature>
<name>A0A158Q6D3_DRAME</name>
<evidence type="ECO:0000313" key="3">
    <source>
        <dbReference type="Proteomes" id="UP000038040"/>
    </source>
</evidence>
<keyword evidence="1" id="KW-1133">Transmembrane helix</keyword>
<evidence type="ECO:0000313" key="2">
    <source>
        <dbReference type="EMBL" id="VDN53425.1"/>
    </source>
</evidence>
<dbReference type="STRING" id="318479.A0A158Q6D3"/>
<dbReference type="OrthoDB" id="512473at2759"/>
<dbReference type="Proteomes" id="UP000274756">
    <property type="component" value="Unassembled WGS sequence"/>
</dbReference>
<accession>A0A158Q6D3</accession>
<evidence type="ECO:0000313" key="5">
    <source>
        <dbReference type="WBParaSite" id="DME_0000980201-mRNA-1"/>
    </source>
</evidence>
<protein>
    <submittedName>
        <fullName evidence="5">Bestrophin homolog</fullName>
    </submittedName>
</protein>
<organism evidence="3 5">
    <name type="scientific">Dracunculus medinensis</name>
    <name type="common">Guinea worm</name>
    <dbReference type="NCBI Taxonomy" id="318479"/>
    <lineage>
        <taxon>Eukaryota</taxon>
        <taxon>Metazoa</taxon>
        <taxon>Ecdysozoa</taxon>
        <taxon>Nematoda</taxon>
        <taxon>Chromadorea</taxon>
        <taxon>Rhabditida</taxon>
        <taxon>Spirurina</taxon>
        <taxon>Dracunculoidea</taxon>
        <taxon>Dracunculidae</taxon>
        <taxon>Dracunculus</taxon>
    </lineage>
</organism>
<keyword evidence="1" id="KW-0812">Transmembrane</keyword>
<dbReference type="EMBL" id="UYYG01000129">
    <property type="protein sequence ID" value="VDN53425.1"/>
    <property type="molecule type" value="Genomic_DNA"/>
</dbReference>
<sequence>DPQIPLFIGFYECANNFFFKGRNWADVASILVGNTIDYLKTKERVEQAIAKNANDFSLFQLRGFAYEMINLSWLERKLCNIFFAKVPECTVDEAIAGFSEIYFAPFAWAYCIIYCTFLGAVHIKKLLAIKFLNDVKNIKEKDDGILEDIQQIQNLVAKCG</sequence>
<dbReference type="AlphaFoldDB" id="A0A158Q6D3"/>
<dbReference type="Proteomes" id="UP000038040">
    <property type="component" value="Unplaced"/>
</dbReference>
<keyword evidence="1" id="KW-0472">Membrane</keyword>
<reference evidence="2 4" key="2">
    <citation type="submission" date="2018-11" db="EMBL/GenBank/DDBJ databases">
        <authorList>
            <consortium name="Pathogen Informatics"/>
        </authorList>
    </citation>
    <scope>NUCLEOTIDE SEQUENCE [LARGE SCALE GENOMIC DNA]</scope>
</reference>
<reference evidence="5" key="1">
    <citation type="submission" date="2016-04" db="UniProtKB">
        <authorList>
            <consortium name="WormBaseParasite"/>
        </authorList>
    </citation>
    <scope>IDENTIFICATION</scope>
</reference>
<keyword evidence="4" id="KW-1185">Reference proteome</keyword>
<evidence type="ECO:0000256" key="1">
    <source>
        <dbReference type="SAM" id="Phobius"/>
    </source>
</evidence>